<dbReference type="HOGENOM" id="CLU_264972_0_0_1"/>
<evidence type="ECO:0000256" key="1">
    <source>
        <dbReference type="SAM" id="MobiDB-lite"/>
    </source>
</evidence>
<dbReference type="InterPro" id="IPR046341">
    <property type="entry name" value="SET_dom_sf"/>
</dbReference>
<feature type="region of interest" description="Disordered" evidence="1">
    <location>
        <begin position="917"/>
        <end position="947"/>
    </location>
</feature>
<organism evidence="4 5">
    <name type="scientific">Thalassiosira pseudonana</name>
    <name type="common">Marine diatom</name>
    <name type="synonym">Cyclotella nana</name>
    <dbReference type="NCBI Taxonomy" id="35128"/>
    <lineage>
        <taxon>Eukaryota</taxon>
        <taxon>Sar</taxon>
        <taxon>Stramenopiles</taxon>
        <taxon>Ochrophyta</taxon>
        <taxon>Bacillariophyta</taxon>
        <taxon>Coscinodiscophyceae</taxon>
        <taxon>Thalassiosirophycidae</taxon>
        <taxon>Thalassiosirales</taxon>
        <taxon>Thalassiosiraceae</taxon>
        <taxon>Thalassiosira</taxon>
    </lineage>
</organism>
<keyword evidence="2" id="KW-0732">Signal</keyword>
<feature type="region of interest" description="Disordered" evidence="1">
    <location>
        <begin position="1212"/>
        <end position="1233"/>
    </location>
</feature>
<dbReference type="AlphaFoldDB" id="B8LDG8"/>
<dbReference type="RefSeq" id="XP_002297080.1">
    <property type="nucleotide sequence ID" value="XM_002297044.1"/>
</dbReference>
<feature type="region of interest" description="Disordered" evidence="1">
    <location>
        <begin position="68"/>
        <end position="107"/>
    </location>
</feature>
<dbReference type="PROSITE" id="PS51257">
    <property type="entry name" value="PROKAR_LIPOPROTEIN"/>
    <property type="match status" value="1"/>
</dbReference>
<dbReference type="InterPro" id="IPR050600">
    <property type="entry name" value="SETD3_SETD6_MTase"/>
</dbReference>
<proteinExistence type="predicted"/>
<evidence type="ECO:0000259" key="3">
    <source>
        <dbReference type="PROSITE" id="PS50053"/>
    </source>
</evidence>
<evidence type="ECO:0000313" key="5">
    <source>
        <dbReference type="Proteomes" id="UP000001449"/>
    </source>
</evidence>
<dbReference type="PROSITE" id="PS50053">
    <property type="entry name" value="UBIQUITIN_2"/>
    <property type="match status" value="1"/>
</dbReference>
<protein>
    <recommendedName>
        <fullName evidence="3">Ubiquitin-like domain-containing protein</fullName>
    </recommendedName>
</protein>
<dbReference type="InterPro" id="IPR000626">
    <property type="entry name" value="Ubiquitin-like_dom"/>
</dbReference>
<dbReference type="InParanoid" id="B8LDG8"/>
<keyword evidence="5" id="KW-1185">Reference proteome</keyword>
<sequence length="1260" mass="139593">MSSRVHLSVALLATACIMMSKTQTSAASSVAPALQMQRRSNGDLNPLPRRRALMPGWNLKVAQLRGGALEDSSDDDAMLSAEELDEESDAEDINDNEQEASVSSGGPVKLSIKTNIQSAILDQHLEFTASQKRTVASLKQAISKTMRGRPPQSTLILKHHGRSLPDDELVSDILADYDPDEDDSDTEDDDDSNIGEEDMIALKLTLDVIPPVDNKFGLEFKEKAEKMSTKELMEAWCLNMAGMVYGLEVGEREMDYYHGLLLNDGGEGEGGVGEEVGEDGGTTTAVKNDYTQNQSLNIRKKAALLQKQIESSLSTEVQQLMEEEDARVKDYFNRGSLGGEGGEQQQSLVYGLQPQGALSQRSGRKGKTLKGGATMNIKRALQRNMNVNWADTTRNSLLFLFFGYFGGRNSFSRTFLLLSSPLCFLIQTRPVKVALKQVFYTMGEPPGILLSLLPAPQQAIMSLDYGGVMKGLYGEKVLEGESWNAVEDKDEEDEDLYFSDGDDENKVTSAPNFAVLSFMALARIVECVKGRSSPYIAIYYSICESLAVRQSSRRLGRGWPHQKDTVKFVPRPSFHACFCLLTAPVTTNCDAIAMENNNVWINAAKWITDNGGHVHPLLRYDELQRRVFIGTSAHVKSDGSTSSSRPSDDVTRELDEGTLLLRIPDVCLPSLHSVEATSFGKFLFAAVYSLSSSSDNDVDGGTPPTKASKGDDGNDGKLYHDAQDVILGLFLAHLQEQLQQLQPPTDDDTSQSPIDSQAPWTFFRPYLNTLPSTSSNSSSDDALLPRQWSQSTLQRRLEGTSLYNRILKEQSGLRREYDVVKFIWARKQSETTTTDVNVDSYPSFESYDNMMAMISSRGFAGLGYDGVDALVPLLDLLNHTRGRSVGSKETDTEKIMGGLKMSNTDIKDVRYARYEQTTPQDAATDATIDNSQRPPLPKRTKHEANSRTKHCIGGVIVTANKRLTLGSELQMTYGAKGNAALLGRYGFCIENNIEPDGSCNDILEIQLKPEDTQIVQLQRGPKAYSYGPFVKAMGLFDETADGSHEMEFTDEGDANVEHDTDAGLDDFMNSCDNEEEEEEEEEEEDMYGGDEVDDDSNGDFYSSMAEPSRDKSAYHRASIKENIKVLEHLVTALKYSKLRYENNELFCKQKKKSSSDSCAGEYINMMSAEQDGYCLILIRSELQTIEFYLAIAITLKRRLGIMLEMDTESPEDKAVVTQSTSLKQQQETNEGGSIDSHHLAAQKHVTNVVDSFLTIRYPNF</sequence>
<dbReference type="SUPFAM" id="SSF82199">
    <property type="entry name" value="SET domain"/>
    <property type="match status" value="1"/>
</dbReference>
<feature type="region of interest" description="Disordered" evidence="1">
    <location>
        <begin position="692"/>
        <end position="717"/>
    </location>
</feature>
<dbReference type="eggNOG" id="ENOG502SMWS">
    <property type="taxonomic scope" value="Eukaryota"/>
</dbReference>
<dbReference type="GeneID" id="7444341"/>
<feature type="signal peptide" evidence="2">
    <location>
        <begin position="1"/>
        <end position="27"/>
    </location>
</feature>
<dbReference type="PaxDb" id="35128-Thaps25496"/>
<feature type="chain" id="PRO_5002876636" description="Ubiquitin-like domain-containing protein" evidence="2">
    <location>
        <begin position="28"/>
        <end position="1260"/>
    </location>
</feature>
<dbReference type="InterPro" id="IPR029071">
    <property type="entry name" value="Ubiquitin-like_domsf"/>
</dbReference>
<dbReference type="SUPFAM" id="SSF54236">
    <property type="entry name" value="Ubiquitin-like"/>
    <property type="match status" value="1"/>
</dbReference>
<feature type="domain" description="Ubiquitin-like" evidence="3">
    <location>
        <begin position="108"/>
        <end position="172"/>
    </location>
</feature>
<dbReference type="Proteomes" id="UP000001449">
    <property type="component" value="Unassembled WGS sequence"/>
</dbReference>
<feature type="compositionally biased region" description="Acidic residues" evidence="1">
    <location>
        <begin position="71"/>
        <end position="98"/>
    </location>
</feature>
<feature type="region of interest" description="Disordered" evidence="1">
    <location>
        <begin position="1058"/>
        <end position="1113"/>
    </location>
</feature>
<reference evidence="4 5" key="2">
    <citation type="journal article" date="2008" name="Nature">
        <title>The Phaeodactylum genome reveals the evolutionary history of diatom genomes.</title>
        <authorList>
            <person name="Bowler C."/>
            <person name="Allen A.E."/>
            <person name="Badger J.H."/>
            <person name="Grimwood J."/>
            <person name="Jabbari K."/>
            <person name="Kuo A."/>
            <person name="Maheswari U."/>
            <person name="Martens C."/>
            <person name="Maumus F."/>
            <person name="Otillar R.P."/>
            <person name="Rayko E."/>
            <person name="Salamov A."/>
            <person name="Vandepoele K."/>
            <person name="Beszteri B."/>
            <person name="Gruber A."/>
            <person name="Heijde M."/>
            <person name="Katinka M."/>
            <person name="Mock T."/>
            <person name="Valentin K."/>
            <person name="Verret F."/>
            <person name="Berges J.A."/>
            <person name="Brownlee C."/>
            <person name="Cadoret J.P."/>
            <person name="Chiovitti A."/>
            <person name="Choi C.J."/>
            <person name="Coesel S."/>
            <person name="De Martino A."/>
            <person name="Detter J.C."/>
            <person name="Durkin C."/>
            <person name="Falciatore A."/>
            <person name="Fournet J."/>
            <person name="Haruta M."/>
            <person name="Huysman M.J."/>
            <person name="Jenkins B.D."/>
            <person name="Jiroutova K."/>
            <person name="Jorgensen R.E."/>
            <person name="Joubert Y."/>
            <person name="Kaplan A."/>
            <person name="Kroger N."/>
            <person name="Kroth P.G."/>
            <person name="La Roche J."/>
            <person name="Lindquist E."/>
            <person name="Lommer M."/>
            <person name="Martin-Jezequel V."/>
            <person name="Lopez P.J."/>
            <person name="Lucas S."/>
            <person name="Mangogna M."/>
            <person name="McGinnis K."/>
            <person name="Medlin L.K."/>
            <person name="Montsant A."/>
            <person name="Oudot-Le Secq M.P."/>
            <person name="Napoli C."/>
            <person name="Obornik M."/>
            <person name="Parker M.S."/>
            <person name="Petit J.L."/>
            <person name="Porcel B.M."/>
            <person name="Poulsen N."/>
            <person name="Robison M."/>
            <person name="Rychlewski L."/>
            <person name="Rynearson T.A."/>
            <person name="Schmutz J."/>
            <person name="Shapiro H."/>
            <person name="Siaut M."/>
            <person name="Stanley M."/>
            <person name="Sussman M.R."/>
            <person name="Taylor A.R."/>
            <person name="Vardi A."/>
            <person name="von Dassow P."/>
            <person name="Vyverman W."/>
            <person name="Willis A."/>
            <person name="Wyrwicz L.S."/>
            <person name="Rokhsar D.S."/>
            <person name="Weissenbach J."/>
            <person name="Armbrust E.V."/>
            <person name="Green B.R."/>
            <person name="Van de Peer Y."/>
            <person name="Grigoriev I.V."/>
        </authorList>
    </citation>
    <scope>NUCLEOTIDE SEQUENCE [LARGE SCALE GENOMIC DNA]</scope>
    <source>
        <strain evidence="4 5">CCMP1335</strain>
    </source>
</reference>
<dbReference type="PANTHER" id="PTHR13271">
    <property type="entry name" value="UNCHARACTERIZED PUTATIVE METHYLTRANSFERASE"/>
    <property type="match status" value="1"/>
</dbReference>
<evidence type="ECO:0000256" key="2">
    <source>
        <dbReference type="SAM" id="SignalP"/>
    </source>
</evidence>
<dbReference type="Gene3D" id="3.90.1410.10">
    <property type="entry name" value="set domain protein methyltransferase, domain 1"/>
    <property type="match status" value="1"/>
</dbReference>
<reference evidence="4 5" key="1">
    <citation type="journal article" date="2004" name="Science">
        <title>The genome of the diatom Thalassiosira pseudonana: ecology, evolution, and metabolism.</title>
        <authorList>
            <person name="Armbrust E.V."/>
            <person name="Berges J.A."/>
            <person name="Bowler C."/>
            <person name="Green B.R."/>
            <person name="Martinez D."/>
            <person name="Putnam N.H."/>
            <person name="Zhou S."/>
            <person name="Allen A.E."/>
            <person name="Apt K.E."/>
            <person name="Bechner M."/>
            <person name="Brzezinski M.A."/>
            <person name="Chaal B.K."/>
            <person name="Chiovitti A."/>
            <person name="Davis A.K."/>
            <person name="Demarest M.S."/>
            <person name="Detter J.C."/>
            <person name="Glavina T."/>
            <person name="Goodstein D."/>
            <person name="Hadi M.Z."/>
            <person name="Hellsten U."/>
            <person name="Hildebrand M."/>
            <person name="Jenkins B.D."/>
            <person name="Jurka J."/>
            <person name="Kapitonov V.V."/>
            <person name="Kroger N."/>
            <person name="Lau W.W."/>
            <person name="Lane T.W."/>
            <person name="Larimer F.W."/>
            <person name="Lippmeier J.C."/>
            <person name="Lucas S."/>
            <person name="Medina M."/>
            <person name="Montsant A."/>
            <person name="Obornik M."/>
            <person name="Parker M.S."/>
            <person name="Palenik B."/>
            <person name="Pazour G.J."/>
            <person name="Richardson P.M."/>
            <person name="Rynearson T.A."/>
            <person name="Saito M.A."/>
            <person name="Schwartz D.C."/>
            <person name="Thamatrakoln K."/>
            <person name="Valentin K."/>
            <person name="Vardi A."/>
            <person name="Wilkerson F.P."/>
            <person name="Rokhsar D.S."/>
        </authorList>
    </citation>
    <scope>NUCLEOTIDE SEQUENCE [LARGE SCALE GENOMIC DNA]</scope>
    <source>
        <strain evidence="4 5">CCMP1335</strain>
    </source>
</reference>
<gene>
    <name evidence="4" type="ORF">THAPSDRAFT_25496</name>
</gene>
<name>B8LDG8_THAPS</name>
<dbReference type="EMBL" id="DS999419">
    <property type="protein sequence ID" value="EED86808.1"/>
    <property type="molecule type" value="Genomic_DNA"/>
</dbReference>
<dbReference type="GO" id="GO:0016279">
    <property type="term" value="F:protein-lysine N-methyltransferase activity"/>
    <property type="evidence" value="ECO:0000318"/>
    <property type="project" value="GO_Central"/>
</dbReference>
<dbReference type="Gene3D" id="3.10.20.90">
    <property type="entry name" value="Phosphatidylinositol 3-kinase Catalytic Subunit, Chain A, domain 1"/>
    <property type="match status" value="1"/>
</dbReference>
<dbReference type="CDD" id="cd10527">
    <property type="entry name" value="SET_LSMT"/>
    <property type="match status" value="1"/>
</dbReference>
<evidence type="ECO:0000313" key="4">
    <source>
        <dbReference type="EMBL" id="EED86808.1"/>
    </source>
</evidence>
<dbReference type="PANTHER" id="PTHR13271:SF152">
    <property type="entry name" value="UBIQUITIN-LIKE DOMAIN-CONTAINING PROTEIN"/>
    <property type="match status" value="1"/>
</dbReference>
<dbReference type="KEGG" id="tps:THAPSDRAFT_25496"/>
<feature type="compositionally biased region" description="Basic and acidic residues" evidence="1">
    <location>
        <begin position="708"/>
        <end position="717"/>
    </location>
</feature>
<feature type="compositionally biased region" description="Polar residues" evidence="1">
    <location>
        <begin position="1216"/>
        <end position="1231"/>
    </location>
</feature>
<feature type="compositionally biased region" description="Acidic residues" evidence="1">
    <location>
        <begin position="1072"/>
        <end position="1097"/>
    </location>
</feature>
<accession>B8LDG8</accession>
<feature type="compositionally biased region" description="Low complexity" evidence="1">
    <location>
        <begin position="917"/>
        <end position="927"/>
    </location>
</feature>